<evidence type="ECO:0000256" key="5">
    <source>
        <dbReference type="PROSITE-ProRule" id="PRU00042"/>
    </source>
</evidence>
<evidence type="ECO:0000259" key="7">
    <source>
        <dbReference type="PROSITE" id="PS50157"/>
    </source>
</evidence>
<evidence type="ECO:0000313" key="9">
    <source>
        <dbReference type="Proteomes" id="UP001642540"/>
    </source>
</evidence>
<keyword evidence="4" id="KW-0862">Zinc</keyword>
<evidence type="ECO:0000313" key="8">
    <source>
        <dbReference type="EMBL" id="CAL8137036.1"/>
    </source>
</evidence>
<evidence type="ECO:0000256" key="4">
    <source>
        <dbReference type="ARBA" id="ARBA00022833"/>
    </source>
</evidence>
<keyword evidence="1" id="KW-0479">Metal-binding</keyword>
<dbReference type="InterPro" id="IPR013087">
    <property type="entry name" value="Znf_C2H2_type"/>
</dbReference>
<feature type="region of interest" description="Disordered" evidence="6">
    <location>
        <begin position="259"/>
        <end position="302"/>
    </location>
</feature>
<evidence type="ECO:0000256" key="2">
    <source>
        <dbReference type="ARBA" id="ARBA00022737"/>
    </source>
</evidence>
<proteinExistence type="predicted"/>
<feature type="compositionally biased region" description="Acidic residues" evidence="6">
    <location>
        <begin position="195"/>
        <end position="220"/>
    </location>
</feature>
<dbReference type="PANTHER" id="PTHR24379">
    <property type="entry name" value="KRAB AND ZINC FINGER DOMAIN-CONTAINING"/>
    <property type="match status" value="1"/>
</dbReference>
<dbReference type="PANTHER" id="PTHR24379:SF121">
    <property type="entry name" value="C2H2-TYPE DOMAIN-CONTAINING PROTEIN"/>
    <property type="match status" value="1"/>
</dbReference>
<dbReference type="PROSITE" id="PS00028">
    <property type="entry name" value="ZINC_FINGER_C2H2_1"/>
    <property type="match status" value="3"/>
</dbReference>
<protein>
    <recommendedName>
        <fullName evidence="7">C2H2-type domain-containing protein</fullName>
    </recommendedName>
</protein>
<comment type="caution">
    <text evidence="8">The sequence shown here is derived from an EMBL/GenBank/DDBJ whole genome shotgun (WGS) entry which is preliminary data.</text>
</comment>
<name>A0ABP1RVS4_9HEXA</name>
<evidence type="ECO:0000256" key="3">
    <source>
        <dbReference type="ARBA" id="ARBA00022771"/>
    </source>
</evidence>
<dbReference type="SMART" id="SM00355">
    <property type="entry name" value="ZnF_C2H2"/>
    <property type="match status" value="4"/>
</dbReference>
<feature type="domain" description="C2H2-type" evidence="7">
    <location>
        <begin position="302"/>
        <end position="330"/>
    </location>
</feature>
<dbReference type="PROSITE" id="PS50157">
    <property type="entry name" value="ZINC_FINGER_C2H2_2"/>
    <property type="match status" value="2"/>
</dbReference>
<reference evidence="8 9" key="1">
    <citation type="submission" date="2024-08" db="EMBL/GenBank/DDBJ databases">
        <authorList>
            <person name="Cucini C."/>
            <person name="Frati F."/>
        </authorList>
    </citation>
    <scope>NUCLEOTIDE SEQUENCE [LARGE SCALE GENOMIC DNA]</scope>
</reference>
<dbReference type="Pfam" id="PF00096">
    <property type="entry name" value="zf-C2H2"/>
    <property type="match status" value="1"/>
</dbReference>
<gene>
    <name evidence="8" type="ORF">ODALV1_LOCUS26736</name>
</gene>
<dbReference type="Gene3D" id="3.30.160.60">
    <property type="entry name" value="Classic Zinc Finger"/>
    <property type="match status" value="2"/>
</dbReference>
<keyword evidence="3 5" id="KW-0863">Zinc-finger</keyword>
<evidence type="ECO:0000256" key="6">
    <source>
        <dbReference type="SAM" id="MobiDB-lite"/>
    </source>
</evidence>
<feature type="region of interest" description="Disordered" evidence="6">
    <location>
        <begin position="187"/>
        <end position="245"/>
    </location>
</feature>
<sequence>MKLQACLICLKSFGNHEQDGISSEHNSDPPLLPKFLKFAENYLNVSSDNIAQLLVTILSEQAQQKQAFCEKCELAVISPICQVYLQFLSSQLRLSWELKQLVKSLNNSKADVDNVQEFRSLLSEKCQIKERETFPCVTLRRAKLPVSKPRELEMERNTTNESLVSNCKNSKQLQVPLPVQQRIYKRETETLHRDEDEDDDYDDADDFLEQSDSEGTDDSSPESSSNLTRDLDPENYTNGGDQDRDFDIDVEEHILKIEIHDDHEPPFNISNEEIAEPSQGFSVAPDHDLETKRNKKQAKDPNSCPHCLKIFPHKAHLNMHISKAHPSKTKQKQGPVHEPISANCHICGKLIKNRKYLSGHLARYHPSHPTLNTISWLKCPKCLSKFAWKSSLKSHVKRCIGTVIIPPQTRPESYAKSISFPCNQCPSAFFTKDELEKHLEDAHKPKFSFTFIAEEYTKRKLKKS</sequence>
<keyword evidence="9" id="KW-1185">Reference proteome</keyword>
<dbReference type="Proteomes" id="UP001642540">
    <property type="component" value="Unassembled WGS sequence"/>
</dbReference>
<dbReference type="EMBL" id="CAXLJM020000113">
    <property type="protein sequence ID" value="CAL8137036.1"/>
    <property type="molecule type" value="Genomic_DNA"/>
</dbReference>
<accession>A0ABP1RVS4</accession>
<organism evidence="8 9">
    <name type="scientific">Orchesella dallaii</name>
    <dbReference type="NCBI Taxonomy" id="48710"/>
    <lineage>
        <taxon>Eukaryota</taxon>
        <taxon>Metazoa</taxon>
        <taxon>Ecdysozoa</taxon>
        <taxon>Arthropoda</taxon>
        <taxon>Hexapoda</taxon>
        <taxon>Collembola</taxon>
        <taxon>Entomobryomorpha</taxon>
        <taxon>Entomobryoidea</taxon>
        <taxon>Orchesellidae</taxon>
        <taxon>Orchesellinae</taxon>
        <taxon>Orchesella</taxon>
    </lineage>
</organism>
<feature type="domain" description="C2H2-type" evidence="7">
    <location>
        <begin position="420"/>
        <end position="448"/>
    </location>
</feature>
<evidence type="ECO:0000256" key="1">
    <source>
        <dbReference type="ARBA" id="ARBA00022723"/>
    </source>
</evidence>
<keyword evidence="2" id="KW-0677">Repeat</keyword>